<feature type="transmembrane region" description="Helical" evidence="1">
    <location>
        <begin position="65"/>
        <end position="88"/>
    </location>
</feature>
<feature type="transmembrane region" description="Helical" evidence="1">
    <location>
        <begin position="33"/>
        <end position="53"/>
    </location>
</feature>
<dbReference type="Proteomes" id="UP000582837">
    <property type="component" value="Unassembled WGS sequence"/>
</dbReference>
<evidence type="ECO:0000256" key="1">
    <source>
        <dbReference type="SAM" id="Phobius"/>
    </source>
</evidence>
<feature type="transmembrane region" description="Helical" evidence="1">
    <location>
        <begin position="144"/>
        <end position="165"/>
    </location>
</feature>
<sequence length="181" mass="19790">MKKIVWTFGLISGAILSALMVINMTYLGVSYDMGLVVGYTTMVLAFLLVFFGVRSYRDNVGGGRVSFGRAMAVGSLIALISSACYVATWEAMYFKFAPEHGQKIEAYMMESARSSEGTPQEVQKEVAKMEAFIRMYQNPLANAAMTFMEPLPVALVFTLVSAGILSRRRRSPETGLVVAPG</sequence>
<dbReference type="RefSeq" id="WP_170031312.1">
    <property type="nucleotide sequence ID" value="NZ_JABDTL010000001.1"/>
</dbReference>
<gene>
    <name evidence="2" type="ORF">HNQ61_000476</name>
</gene>
<feature type="transmembrane region" description="Helical" evidence="1">
    <location>
        <begin position="7"/>
        <end position="27"/>
    </location>
</feature>
<keyword evidence="1" id="KW-0472">Membrane</keyword>
<dbReference type="EMBL" id="JACHIA010000001">
    <property type="protein sequence ID" value="MBB6068865.1"/>
    <property type="molecule type" value="Genomic_DNA"/>
</dbReference>
<accession>A0A841GVJ8</accession>
<keyword evidence="1" id="KW-0812">Transmembrane</keyword>
<dbReference type="InterPro" id="IPR025250">
    <property type="entry name" value="DUF4199"/>
</dbReference>
<name>A0A841GVJ8_9BACT</name>
<keyword evidence="1" id="KW-1133">Transmembrane helix</keyword>
<protein>
    <submittedName>
        <fullName evidence="2">Cation transport ATPase</fullName>
    </submittedName>
</protein>
<keyword evidence="3" id="KW-1185">Reference proteome</keyword>
<dbReference type="Pfam" id="PF13858">
    <property type="entry name" value="DUF4199"/>
    <property type="match status" value="1"/>
</dbReference>
<dbReference type="AlphaFoldDB" id="A0A841GVJ8"/>
<evidence type="ECO:0000313" key="3">
    <source>
        <dbReference type="Proteomes" id="UP000582837"/>
    </source>
</evidence>
<evidence type="ECO:0000313" key="2">
    <source>
        <dbReference type="EMBL" id="MBB6068865.1"/>
    </source>
</evidence>
<proteinExistence type="predicted"/>
<organism evidence="2 3">
    <name type="scientific">Longimicrobium terrae</name>
    <dbReference type="NCBI Taxonomy" id="1639882"/>
    <lineage>
        <taxon>Bacteria</taxon>
        <taxon>Pseudomonadati</taxon>
        <taxon>Gemmatimonadota</taxon>
        <taxon>Longimicrobiia</taxon>
        <taxon>Longimicrobiales</taxon>
        <taxon>Longimicrobiaceae</taxon>
        <taxon>Longimicrobium</taxon>
    </lineage>
</organism>
<comment type="caution">
    <text evidence="2">The sequence shown here is derived from an EMBL/GenBank/DDBJ whole genome shotgun (WGS) entry which is preliminary data.</text>
</comment>
<reference evidence="2 3" key="1">
    <citation type="submission" date="2020-08" db="EMBL/GenBank/DDBJ databases">
        <title>Genomic Encyclopedia of Type Strains, Phase IV (KMG-IV): sequencing the most valuable type-strain genomes for metagenomic binning, comparative biology and taxonomic classification.</title>
        <authorList>
            <person name="Goeker M."/>
        </authorList>
    </citation>
    <scope>NUCLEOTIDE SEQUENCE [LARGE SCALE GENOMIC DNA]</scope>
    <source>
        <strain evidence="2 3">DSM 29007</strain>
    </source>
</reference>